<sequence length="31" mass="3605">MCNGYSVIKLHYYIEGLQNKYTLEDVNIGLI</sequence>
<dbReference type="EMBL" id="BK032587">
    <property type="protein sequence ID" value="DAF49778.1"/>
    <property type="molecule type" value="Genomic_DNA"/>
</dbReference>
<name>A0A8S5SGL9_9CAUD</name>
<accession>A0A8S5SGL9</accession>
<organism evidence="1">
    <name type="scientific">Siphoviridae sp. ctXfh4</name>
    <dbReference type="NCBI Taxonomy" id="2827887"/>
    <lineage>
        <taxon>Viruses</taxon>
        <taxon>Duplodnaviria</taxon>
        <taxon>Heunggongvirae</taxon>
        <taxon>Uroviricota</taxon>
        <taxon>Caudoviricetes</taxon>
    </lineage>
</organism>
<evidence type="ECO:0000313" key="1">
    <source>
        <dbReference type="EMBL" id="DAF49778.1"/>
    </source>
</evidence>
<proteinExistence type="predicted"/>
<protein>
    <submittedName>
        <fullName evidence="1">Uncharacterized protein</fullName>
    </submittedName>
</protein>
<reference evidence="1" key="1">
    <citation type="journal article" date="2021" name="Proc. Natl. Acad. Sci. U.S.A.">
        <title>A Catalog of Tens of Thousands of Viruses from Human Metagenomes Reveals Hidden Associations with Chronic Diseases.</title>
        <authorList>
            <person name="Tisza M.J."/>
            <person name="Buck C.B."/>
        </authorList>
    </citation>
    <scope>NUCLEOTIDE SEQUENCE</scope>
    <source>
        <strain evidence="1">CtXfh4</strain>
    </source>
</reference>